<dbReference type="PANTHER" id="PTHR34478">
    <property type="entry name" value="PROTEIN LEMA"/>
    <property type="match status" value="1"/>
</dbReference>
<feature type="transmembrane region" description="Helical" evidence="6">
    <location>
        <begin position="35"/>
        <end position="54"/>
    </location>
</feature>
<dbReference type="SUPFAM" id="SSF140478">
    <property type="entry name" value="LemA-like"/>
    <property type="match status" value="1"/>
</dbReference>
<dbReference type="PANTHER" id="PTHR34478:SF1">
    <property type="entry name" value="PROTEIN LEMA"/>
    <property type="match status" value="1"/>
</dbReference>
<gene>
    <name evidence="7" type="ORF">QEG99_00695</name>
</gene>
<dbReference type="InterPro" id="IPR023353">
    <property type="entry name" value="LemA-like_dom_sf"/>
</dbReference>
<evidence type="ECO:0000313" key="8">
    <source>
        <dbReference type="Proteomes" id="UP001179842"/>
    </source>
</evidence>
<protein>
    <submittedName>
        <fullName evidence="7">LemA family protein</fullName>
    </submittedName>
</protein>
<dbReference type="Gene3D" id="1.20.1440.20">
    <property type="entry name" value="LemA-like domain"/>
    <property type="match status" value="1"/>
</dbReference>
<evidence type="ECO:0000256" key="4">
    <source>
        <dbReference type="ARBA" id="ARBA00022989"/>
    </source>
</evidence>
<keyword evidence="4 6" id="KW-1133">Transmembrane helix</keyword>
<dbReference type="EMBL" id="CP122979">
    <property type="protein sequence ID" value="WGI36793.1"/>
    <property type="molecule type" value="Genomic_DNA"/>
</dbReference>
<name>A0ABY8LW75_9BACT</name>
<keyword evidence="8" id="KW-1185">Reference proteome</keyword>
<dbReference type="Proteomes" id="UP001179842">
    <property type="component" value="Chromosome"/>
</dbReference>
<evidence type="ECO:0000256" key="5">
    <source>
        <dbReference type="ARBA" id="ARBA00023136"/>
    </source>
</evidence>
<evidence type="ECO:0000256" key="1">
    <source>
        <dbReference type="ARBA" id="ARBA00004167"/>
    </source>
</evidence>
<evidence type="ECO:0000256" key="6">
    <source>
        <dbReference type="SAM" id="Phobius"/>
    </source>
</evidence>
<reference evidence="7" key="1">
    <citation type="submission" date="2023-04" db="EMBL/GenBank/DDBJ databases">
        <title>Completed genome of Mycoplasma lagogenitalium type strain 12MS.</title>
        <authorList>
            <person name="Spergser J."/>
        </authorList>
    </citation>
    <scope>NUCLEOTIDE SEQUENCE</scope>
    <source>
        <strain evidence="7">12MS</strain>
    </source>
</reference>
<proteinExistence type="inferred from homology"/>
<comment type="subcellular location">
    <subcellularLocation>
        <location evidence="1">Membrane</location>
        <topology evidence="1">Single-pass membrane protein</topology>
    </subcellularLocation>
</comment>
<evidence type="ECO:0000256" key="3">
    <source>
        <dbReference type="ARBA" id="ARBA00022692"/>
    </source>
</evidence>
<keyword evidence="3 6" id="KW-0812">Transmembrane</keyword>
<dbReference type="Pfam" id="PF04011">
    <property type="entry name" value="LemA"/>
    <property type="match status" value="1"/>
</dbReference>
<dbReference type="RefSeq" id="WP_280102095.1">
    <property type="nucleotide sequence ID" value="NZ_CP122979.1"/>
</dbReference>
<evidence type="ECO:0000313" key="7">
    <source>
        <dbReference type="EMBL" id="WGI36793.1"/>
    </source>
</evidence>
<keyword evidence="5 6" id="KW-0472">Membrane</keyword>
<evidence type="ECO:0000256" key="2">
    <source>
        <dbReference type="ARBA" id="ARBA00008854"/>
    </source>
</evidence>
<organism evidence="7 8">
    <name type="scientific">Mesomycoplasma lagogenitalium</name>
    <dbReference type="NCBI Taxonomy" id="171286"/>
    <lineage>
        <taxon>Bacteria</taxon>
        <taxon>Bacillati</taxon>
        <taxon>Mycoplasmatota</taxon>
        <taxon>Mycoplasmoidales</taxon>
        <taxon>Metamycoplasmataceae</taxon>
        <taxon>Mesomycoplasma</taxon>
    </lineage>
</organism>
<sequence length="217" mass="24692">MSNLFNNREYNNPKGLEPAVDNLEKSPNCSVATKVIFWIFGTLLLFAGPIYYLVKRNKFLRIQNEINEAASGIDTQLAKRADTLIKLVDQVKSFKNFEKEILTDVTKMRSLMGQSGLSNAQELQSLSNSVLGRLIAVSENYPELKSNQLYYELMNQTSYLEREIAASRRLYNSKVTAFNSEIFVWPANIVSSDMKLSTLPLFQASEIQRQDVSMKDL</sequence>
<dbReference type="InterPro" id="IPR007156">
    <property type="entry name" value="MamQ_LemA"/>
</dbReference>
<accession>A0ABY8LW75</accession>
<comment type="similarity">
    <text evidence="2">Belongs to the LemA family.</text>
</comment>